<evidence type="ECO:0000256" key="4">
    <source>
        <dbReference type="ARBA" id="ARBA00023239"/>
    </source>
</evidence>
<evidence type="ECO:0000256" key="2">
    <source>
        <dbReference type="ARBA" id="ARBA00022793"/>
    </source>
</evidence>
<dbReference type="Gene3D" id="3.20.20.10">
    <property type="entry name" value="Alanine racemase"/>
    <property type="match status" value="1"/>
</dbReference>
<keyword evidence="3" id="KW-0663">Pyridoxal phosphate</keyword>
<dbReference type="SUPFAM" id="SSF51419">
    <property type="entry name" value="PLP-binding barrel"/>
    <property type="match status" value="1"/>
</dbReference>
<dbReference type="GO" id="GO:0008836">
    <property type="term" value="F:diaminopimelate decarboxylase activity"/>
    <property type="evidence" value="ECO:0007669"/>
    <property type="project" value="TreeGrafter"/>
</dbReference>
<dbReference type="Gene3D" id="2.40.37.10">
    <property type="entry name" value="Lyase, Ornithine Decarboxylase, Chain A, domain 1"/>
    <property type="match status" value="1"/>
</dbReference>
<reference evidence="6" key="2">
    <citation type="journal article" date="2014" name="ISME J.">
        <title>Microbial stratification in low pH oxic and suboxic macroscopic growths along an acid mine drainage.</title>
        <authorList>
            <person name="Mendez-Garcia C."/>
            <person name="Mesa V."/>
            <person name="Sprenger R.R."/>
            <person name="Richter M."/>
            <person name="Diez M.S."/>
            <person name="Solano J."/>
            <person name="Bargiela R."/>
            <person name="Golyshina O.V."/>
            <person name="Manteca A."/>
            <person name="Ramos J.L."/>
            <person name="Gallego J.R."/>
            <person name="Llorente I."/>
            <person name="Martins Dos Santos V.A."/>
            <person name="Jensen O.N."/>
            <person name="Pelaez A.I."/>
            <person name="Sanchez J."/>
            <person name="Ferrer M."/>
        </authorList>
    </citation>
    <scope>NUCLEOTIDE SEQUENCE</scope>
</reference>
<keyword evidence="2" id="KW-0210">Decarboxylase</keyword>
<dbReference type="PROSITE" id="PS00878">
    <property type="entry name" value="ODR_DC_2_1"/>
    <property type="match status" value="1"/>
</dbReference>
<reference evidence="6" key="1">
    <citation type="submission" date="2013-08" db="EMBL/GenBank/DDBJ databases">
        <authorList>
            <person name="Mendez C."/>
            <person name="Richter M."/>
            <person name="Ferrer M."/>
            <person name="Sanchez J."/>
        </authorList>
    </citation>
    <scope>NUCLEOTIDE SEQUENCE</scope>
</reference>
<dbReference type="Pfam" id="PF02784">
    <property type="entry name" value="Orn_Arg_deC_N"/>
    <property type="match status" value="1"/>
</dbReference>
<dbReference type="InterPro" id="IPR022653">
    <property type="entry name" value="De-COase2_pyr-phos_BS"/>
</dbReference>
<dbReference type="PANTHER" id="PTHR43727:SF2">
    <property type="entry name" value="GROUP IV DECARBOXYLASE"/>
    <property type="match status" value="1"/>
</dbReference>
<dbReference type="GO" id="GO:0009089">
    <property type="term" value="P:lysine biosynthetic process via diaminopimelate"/>
    <property type="evidence" value="ECO:0007669"/>
    <property type="project" value="TreeGrafter"/>
</dbReference>
<dbReference type="AlphaFoldDB" id="T0Z088"/>
<dbReference type="FunFam" id="3.20.20.10:FF:000003">
    <property type="entry name" value="Diaminopimelate decarboxylase"/>
    <property type="match status" value="1"/>
</dbReference>
<evidence type="ECO:0000256" key="3">
    <source>
        <dbReference type="ARBA" id="ARBA00022898"/>
    </source>
</evidence>
<dbReference type="EMBL" id="AUZZ01008202">
    <property type="protein sequence ID" value="EQD38688.1"/>
    <property type="molecule type" value="Genomic_DNA"/>
</dbReference>
<evidence type="ECO:0000256" key="1">
    <source>
        <dbReference type="ARBA" id="ARBA00001933"/>
    </source>
</evidence>
<name>T0Z088_9ZZZZ</name>
<proteinExistence type="predicted"/>
<dbReference type="InterPro" id="IPR022644">
    <property type="entry name" value="De-COase2_N"/>
</dbReference>
<protein>
    <submittedName>
        <fullName evidence="6">Diaminopimelate decarboxylase</fullName>
    </submittedName>
</protein>
<gene>
    <name evidence="6" type="ORF">B2A_11368</name>
</gene>
<organism evidence="6">
    <name type="scientific">mine drainage metagenome</name>
    <dbReference type="NCBI Taxonomy" id="410659"/>
    <lineage>
        <taxon>unclassified sequences</taxon>
        <taxon>metagenomes</taxon>
        <taxon>ecological metagenomes</taxon>
    </lineage>
</organism>
<feature type="non-terminal residue" evidence="6">
    <location>
        <position position="318"/>
    </location>
</feature>
<keyword evidence="4" id="KW-0456">Lyase</keyword>
<evidence type="ECO:0000259" key="5">
    <source>
        <dbReference type="Pfam" id="PF02784"/>
    </source>
</evidence>
<comment type="caution">
    <text evidence="6">The sequence shown here is derived from an EMBL/GenBank/DDBJ whole genome shotgun (WGS) entry which is preliminary data.</text>
</comment>
<comment type="cofactor">
    <cofactor evidence="1">
        <name>pyridoxal 5'-phosphate</name>
        <dbReference type="ChEBI" id="CHEBI:597326"/>
    </cofactor>
</comment>
<dbReference type="PANTHER" id="PTHR43727">
    <property type="entry name" value="DIAMINOPIMELATE DECARBOXYLASE"/>
    <property type="match status" value="1"/>
</dbReference>
<dbReference type="InterPro" id="IPR009006">
    <property type="entry name" value="Ala_racemase/Decarboxylase_C"/>
</dbReference>
<dbReference type="InterPro" id="IPR029066">
    <property type="entry name" value="PLP-binding_barrel"/>
</dbReference>
<dbReference type="PRINTS" id="PR01179">
    <property type="entry name" value="ODADCRBXLASE"/>
</dbReference>
<sequence length="318" mass="33749">MTAEERPLPAPFEFRDGTLWVDGRPVHDLAAQYGTPLYVTAESRLRENARSVASAFRAAWPRFQLLYAVKANTNPAILRVLADEGCGADCSTPAEIRMALEAGVPREGILYTGAYPRDDELAAAIDARVAINLDDPALLPRLLAHGTPPALSFRVNPGETEAGPEGLRFAGHDAKFGAPLDPVVDGLTAASAAGVPRLGLHTMPGSNILNPAHFGRVGRFLATAVERIRAETGRELAFLDMGGGLGVPYRPGETTLDVREVAERVTAALRAAYPEGGAPPPTLLAEPGRYLVCDSTILVTRVSHVKAHRVPFVGVDAG</sequence>
<dbReference type="InterPro" id="IPR000183">
    <property type="entry name" value="Orn/DAP/Arg_de-COase"/>
</dbReference>
<accession>T0Z088</accession>
<evidence type="ECO:0000313" key="6">
    <source>
        <dbReference type="EMBL" id="EQD38688.1"/>
    </source>
</evidence>
<feature type="domain" description="Orn/DAP/Arg decarboxylase 2 N-terminal" evidence="5">
    <location>
        <begin position="53"/>
        <end position="292"/>
    </location>
</feature>